<evidence type="ECO:0000256" key="3">
    <source>
        <dbReference type="ARBA" id="ARBA00010136"/>
    </source>
</evidence>
<protein>
    <recommendedName>
        <fullName evidence="17">Aminopeptidase</fullName>
        <ecNumber evidence="17">3.4.11.-</ecNumber>
    </recommendedName>
</protein>
<keyword evidence="9 17" id="KW-0378">Hydrolase</keyword>
<evidence type="ECO:0000256" key="6">
    <source>
        <dbReference type="ARBA" id="ARBA00022622"/>
    </source>
</evidence>
<evidence type="ECO:0000313" key="23">
    <source>
        <dbReference type="Proteomes" id="UP001627154"/>
    </source>
</evidence>
<evidence type="ECO:0000259" key="20">
    <source>
        <dbReference type="Pfam" id="PF11838"/>
    </source>
</evidence>
<evidence type="ECO:0000256" key="2">
    <source>
        <dbReference type="ARBA" id="ARBA00004609"/>
    </source>
</evidence>
<comment type="cofactor">
    <cofactor evidence="15 17">
        <name>Zn(2+)</name>
        <dbReference type="ChEBI" id="CHEBI:29105"/>
    </cofactor>
    <text evidence="15 17">Binds 1 zinc ion per subunit.</text>
</comment>
<evidence type="ECO:0000259" key="21">
    <source>
        <dbReference type="Pfam" id="PF17900"/>
    </source>
</evidence>
<keyword evidence="6" id="KW-0472">Membrane</keyword>
<dbReference type="GO" id="GO:0005886">
    <property type="term" value="C:plasma membrane"/>
    <property type="evidence" value="ECO:0007669"/>
    <property type="project" value="UniProtKB-SubCell"/>
</dbReference>
<sequence>MSSQALPHINFTWIILFLFFFRVQGSEKLTFHRLPDNVQPIHYDIHLVCDMQNFSYVGTQRVDVKVLEPTRTVIVNSEGLEIKTVSYKNNDTLLVAQKIDDFDAEEKIVINFEKDLEATSKGTLIFEFKGVINEKLNGFYRSKYISEGKTKYAAVTQFAPTDARRCFPCWDEPKLKATFDVSLTIDKHLNALSNMEIRTEISSNSLKTISFHTTPVMSTYLVAIMISDYDFIESSVGNTSVRVHASKEKISQGEFALQVGTKSLQFFENYFNIPFPLKKIDLIALADFSFSAMENWGMITFREAVLLVDFQNSSTSKKQKAALTIAHEMAHQWFGNLVTMEWWTHLWLNEGYASFMENLCIDNLYPEYDVWAQFLNTKFIKALDLDALDNTHPIEVPVQNPSEITEIFDQISYNKGASIIRMIHNYIGTEDFRKGMTLYLNRYIYSNVETDDLWRALEETSKKPINRIMSSWTRLKGFPLVSVTEKSSNDSNTRIFSLTQERFLINGSIDKTNNTWMIPITFCSAENPEKVFKTIIFDEKHTDIAIEDVPEKIWVKINCGTIGFFRTLYSNDLMKLFIPAIRSSTLPAFDRLGLLDDFFATVVAGRASTVEYLKMLKEFKDETDYNVWLCILNHLKKIGHILSKVESLHEKFKSFGRELLSNVYSKLRWNSSYNENQLDTLLRISILSQLVSFEDKDIINEAKRRFDMHINKQNILPADFREFVYKAVLSDGGTDTFEKILTLFKETDNSEEKNRILASLGAVKDMNLLQRTLEFSMSKQVRAQDTVKAIHSVTMSYSGQLLAWQYFKNNVNLFIDCCQSGTLLTIIVDVVTSGIVSEEVMQEVKEFFEKTNVPGTKRTVEQSLETIRLNLDWLSRDTKAIEDFLNVQ</sequence>
<dbReference type="SUPFAM" id="SSF63737">
    <property type="entry name" value="Leukotriene A4 hydrolase N-terminal domain"/>
    <property type="match status" value="1"/>
</dbReference>
<dbReference type="InterPro" id="IPR034016">
    <property type="entry name" value="M1_APN-typ"/>
</dbReference>
<dbReference type="SUPFAM" id="SSF55486">
    <property type="entry name" value="Metalloproteases ('zincins'), catalytic domain"/>
    <property type="match status" value="1"/>
</dbReference>
<evidence type="ECO:0000259" key="19">
    <source>
        <dbReference type="Pfam" id="PF01433"/>
    </source>
</evidence>
<evidence type="ECO:0000256" key="4">
    <source>
        <dbReference type="ARBA" id="ARBA00022438"/>
    </source>
</evidence>
<dbReference type="PANTHER" id="PTHR11533:SF174">
    <property type="entry name" value="PUROMYCIN-SENSITIVE AMINOPEPTIDASE-RELATED"/>
    <property type="match status" value="1"/>
</dbReference>
<dbReference type="Gene3D" id="2.60.40.1730">
    <property type="entry name" value="tricorn interacting facor f3 domain"/>
    <property type="match status" value="1"/>
</dbReference>
<comment type="caution">
    <text evidence="22">The sequence shown here is derived from an EMBL/GenBank/DDBJ whole genome shotgun (WGS) entry which is preliminary data.</text>
</comment>
<dbReference type="FunFam" id="1.10.390.10:FF:000001">
    <property type="entry name" value="Aminopeptidase"/>
    <property type="match status" value="1"/>
</dbReference>
<evidence type="ECO:0000256" key="10">
    <source>
        <dbReference type="ARBA" id="ARBA00022833"/>
    </source>
</evidence>
<keyword evidence="12" id="KW-0449">Lipoprotein</keyword>
<evidence type="ECO:0000256" key="11">
    <source>
        <dbReference type="ARBA" id="ARBA00023049"/>
    </source>
</evidence>
<dbReference type="Gene3D" id="1.25.50.20">
    <property type="match status" value="1"/>
</dbReference>
<dbReference type="FunFam" id="1.25.50.20:FF:000002">
    <property type="entry name" value="Aminopeptidase"/>
    <property type="match status" value="1"/>
</dbReference>
<dbReference type="Proteomes" id="UP001627154">
    <property type="component" value="Unassembled WGS sequence"/>
</dbReference>
<proteinExistence type="inferred from homology"/>
<dbReference type="FunFam" id="2.60.40.1910:FF:000002">
    <property type="entry name" value="Aminopeptidase"/>
    <property type="match status" value="1"/>
</dbReference>
<keyword evidence="7 17" id="KW-0645">Protease</keyword>
<dbReference type="InterPro" id="IPR027268">
    <property type="entry name" value="Peptidase_M4/M1_CTD_sf"/>
</dbReference>
<feature type="domain" description="ERAP1-like C-terminal" evidence="20">
    <location>
        <begin position="554"/>
        <end position="868"/>
    </location>
</feature>
<dbReference type="GO" id="GO:0016285">
    <property type="term" value="F:alanyl aminopeptidase activity"/>
    <property type="evidence" value="ECO:0007669"/>
    <property type="project" value="UniProtKB-EC"/>
</dbReference>
<dbReference type="GO" id="GO:0008237">
    <property type="term" value="F:metallopeptidase activity"/>
    <property type="evidence" value="ECO:0007669"/>
    <property type="project" value="UniProtKB-KW"/>
</dbReference>
<keyword evidence="6" id="KW-0325">Glycoprotein</keyword>
<keyword evidence="4 17" id="KW-0031">Aminopeptidase</keyword>
<dbReference type="PANTHER" id="PTHR11533">
    <property type="entry name" value="PROTEASE M1 ZINC METALLOPROTEASE"/>
    <property type="match status" value="1"/>
</dbReference>
<keyword evidence="18" id="KW-0732">Signal</keyword>
<feature type="binding site" evidence="15">
    <location>
        <position position="350"/>
    </location>
    <ligand>
        <name>Zn(2+)</name>
        <dbReference type="ChEBI" id="CHEBI:29105"/>
        <note>catalytic</note>
    </ligand>
</feature>
<dbReference type="Gene3D" id="1.10.390.10">
    <property type="entry name" value="Neutral Protease Domain 2"/>
    <property type="match status" value="1"/>
</dbReference>
<accession>A0ABD2XGH5</accession>
<evidence type="ECO:0000256" key="8">
    <source>
        <dbReference type="ARBA" id="ARBA00022723"/>
    </source>
</evidence>
<feature type="binding site" evidence="15">
    <location>
        <position position="331"/>
    </location>
    <ligand>
        <name>Zn(2+)</name>
        <dbReference type="ChEBI" id="CHEBI:29105"/>
        <note>catalytic</note>
    </ligand>
</feature>
<evidence type="ECO:0000256" key="9">
    <source>
        <dbReference type="ARBA" id="ARBA00022801"/>
    </source>
</evidence>
<evidence type="ECO:0000256" key="7">
    <source>
        <dbReference type="ARBA" id="ARBA00022670"/>
    </source>
</evidence>
<gene>
    <name evidence="22" type="ORF">TKK_003450</name>
</gene>
<evidence type="ECO:0000256" key="13">
    <source>
        <dbReference type="ARBA" id="ARBA00052895"/>
    </source>
</evidence>
<keyword evidence="23" id="KW-1185">Reference proteome</keyword>
<feature type="domain" description="Peptidase M1 membrane alanine aminopeptidase" evidence="19">
    <location>
        <begin position="255"/>
        <end position="472"/>
    </location>
</feature>
<dbReference type="EMBL" id="JBJJXI010000028">
    <property type="protein sequence ID" value="KAL3403766.1"/>
    <property type="molecule type" value="Genomic_DNA"/>
</dbReference>
<dbReference type="InterPro" id="IPR042097">
    <property type="entry name" value="Aminopeptidase_N-like_N_sf"/>
</dbReference>
<feature type="domain" description="Aminopeptidase N-like N-terminal" evidence="21">
    <location>
        <begin position="39"/>
        <end position="221"/>
    </location>
</feature>
<dbReference type="GO" id="GO:0005737">
    <property type="term" value="C:cytoplasm"/>
    <property type="evidence" value="ECO:0007669"/>
    <property type="project" value="UniProtKB-SubCell"/>
</dbReference>
<dbReference type="Pfam" id="PF11838">
    <property type="entry name" value="ERAP1_C"/>
    <property type="match status" value="1"/>
</dbReference>
<reference evidence="22 23" key="1">
    <citation type="journal article" date="2024" name="bioRxiv">
        <title>A reference genome for Trichogramma kaykai: A tiny desert-dwelling parasitoid wasp with competing sex-ratio distorters.</title>
        <authorList>
            <person name="Culotta J."/>
            <person name="Lindsey A.R."/>
        </authorList>
    </citation>
    <scope>NUCLEOTIDE SEQUENCE [LARGE SCALE GENOMIC DNA]</scope>
    <source>
        <strain evidence="22 23">KSX58</strain>
    </source>
</reference>
<feature type="signal peptide" evidence="18">
    <location>
        <begin position="1"/>
        <end position="25"/>
    </location>
</feature>
<feature type="binding site" evidence="15">
    <location>
        <position position="327"/>
    </location>
    <ligand>
        <name>Zn(2+)</name>
        <dbReference type="ChEBI" id="CHEBI:29105"/>
        <note>catalytic</note>
    </ligand>
</feature>
<evidence type="ECO:0000313" key="22">
    <source>
        <dbReference type="EMBL" id="KAL3403766.1"/>
    </source>
</evidence>
<organism evidence="22 23">
    <name type="scientific">Trichogramma kaykai</name>
    <dbReference type="NCBI Taxonomy" id="54128"/>
    <lineage>
        <taxon>Eukaryota</taxon>
        <taxon>Metazoa</taxon>
        <taxon>Ecdysozoa</taxon>
        <taxon>Arthropoda</taxon>
        <taxon>Hexapoda</taxon>
        <taxon>Insecta</taxon>
        <taxon>Pterygota</taxon>
        <taxon>Neoptera</taxon>
        <taxon>Endopterygota</taxon>
        <taxon>Hymenoptera</taxon>
        <taxon>Apocrita</taxon>
        <taxon>Proctotrupomorpha</taxon>
        <taxon>Chalcidoidea</taxon>
        <taxon>Trichogrammatidae</taxon>
        <taxon>Trichogramma</taxon>
    </lineage>
</organism>
<dbReference type="GO" id="GO:0006508">
    <property type="term" value="P:proteolysis"/>
    <property type="evidence" value="ECO:0007669"/>
    <property type="project" value="UniProtKB-KW"/>
</dbReference>
<evidence type="ECO:0000256" key="14">
    <source>
        <dbReference type="PIRSR" id="PIRSR634016-1"/>
    </source>
</evidence>
<evidence type="ECO:0000256" key="12">
    <source>
        <dbReference type="ARBA" id="ARBA00023288"/>
    </source>
</evidence>
<dbReference type="InterPro" id="IPR014782">
    <property type="entry name" value="Peptidase_M1_dom"/>
</dbReference>
<evidence type="ECO:0000256" key="18">
    <source>
        <dbReference type="SAM" id="SignalP"/>
    </source>
</evidence>
<keyword evidence="10 15" id="KW-0862">Zinc</keyword>
<feature type="site" description="Transition state stabilizer" evidence="16">
    <location>
        <position position="413"/>
    </location>
</feature>
<dbReference type="PRINTS" id="PR00756">
    <property type="entry name" value="ALADIPTASE"/>
</dbReference>
<keyword evidence="5" id="KW-0963">Cytoplasm</keyword>
<feature type="chain" id="PRO_5044772949" description="Aminopeptidase" evidence="18">
    <location>
        <begin position="26"/>
        <end position="888"/>
    </location>
</feature>
<comment type="subcellular location">
    <subcellularLocation>
        <location evidence="2">Cell membrane</location>
        <topology evidence="2">Lipid-anchor</topology>
        <topology evidence="2">GPI-anchor</topology>
    </subcellularLocation>
    <subcellularLocation>
        <location evidence="1">Cytoplasm</location>
    </subcellularLocation>
</comment>
<dbReference type="InterPro" id="IPR045357">
    <property type="entry name" value="Aminopeptidase_N-like_N"/>
</dbReference>
<dbReference type="Pfam" id="PF17900">
    <property type="entry name" value="Peptidase_M1_N"/>
    <property type="match status" value="1"/>
</dbReference>
<dbReference type="CDD" id="cd09601">
    <property type="entry name" value="M1_APN-Q_like"/>
    <property type="match status" value="1"/>
</dbReference>
<dbReference type="GO" id="GO:0008270">
    <property type="term" value="F:zinc ion binding"/>
    <property type="evidence" value="ECO:0007669"/>
    <property type="project" value="UniProtKB-UniRule"/>
</dbReference>
<evidence type="ECO:0000256" key="5">
    <source>
        <dbReference type="ARBA" id="ARBA00022490"/>
    </source>
</evidence>
<feature type="active site" description="Proton acceptor" evidence="14">
    <location>
        <position position="328"/>
    </location>
</feature>
<dbReference type="EC" id="3.4.11.-" evidence="17"/>
<name>A0ABD2XGH5_9HYME</name>
<evidence type="ECO:0000256" key="15">
    <source>
        <dbReference type="PIRSR" id="PIRSR634016-3"/>
    </source>
</evidence>
<keyword evidence="6" id="KW-0336">GPI-anchor</keyword>
<dbReference type="InterPro" id="IPR024571">
    <property type="entry name" value="ERAP1-like_C_dom"/>
</dbReference>
<dbReference type="AlphaFoldDB" id="A0ABD2XGH5"/>
<evidence type="ECO:0000256" key="17">
    <source>
        <dbReference type="RuleBase" id="RU364040"/>
    </source>
</evidence>
<dbReference type="Pfam" id="PF01433">
    <property type="entry name" value="Peptidase_M1"/>
    <property type="match status" value="1"/>
</dbReference>
<evidence type="ECO:0000256" key="1">
    <source>
        <dbReference type="ARBA" id="ARBA00004496"/>
    </source>
</evidence>
<comment type="catalytic activity">
    <reaction evidence="13">
        <text>Release of an N-terminal amino acid, preferentially alanine, from a wide range of peptides, amides and arylamides.</text>
        <dbReference type="EC" id="3.4.11.14"/>
    </reaction>
</comment>
<dbReference type="InterPro" id="IPR001930">
    <property type="entry name" value="Peptidase_M1"/>
</dbReference>
<evidence type="ECO:0000256" key="16">
    <source>
        <dbReference type="PIRSR" id="PIRSR634016-4"/>
    </source>
</evidence>
<dbReference type="FunFam" id="2.60.40.1730:FF:000002">
    <property type="entry name" value="Aminopeptidase"/>
    <property type="match status" value="1"/>
</dbReference>
<keyword evidence="8 15" id="KW-0479">Metal-binding</keyword>
<keyword evidence="11 17" id="KW-0482">Metalloprotease</keyword>
<comment type="similarity">
    <text evidence="3 17">Belongs to the peptidase M1 family.</text>
</comment>
<dbReference type="Gene3D" id="2.60.40.1910">
    <property type="match status" value="1"/>
</dbReference>
<dbReference type="GO" id="GO:0098552">
    <property type="term" value="C:side of membrane"/>
    <property type="evidence" value="ECO:0007669"/>
    <property type="project" value="UniProtKB-KW"/>
</dbReference>
<dbReference type="InterPro" id="IPR050344">
    <property type="entry name" value="Peptidase_M1_aminopeptidases"/>
</dbReference>